<accession>A0A563DCX6</accession>
<dbReference type="InterPro" id="IPR010870">
    <property type="entry name" value="Porin_O/P"/>
</dbReference>
<dbReference type="SUPFAM" id="SSF56935">
    <property type="entry name" value="Porins"/>
    <property type="match status" value="1"/>
</dbReference>
<dbReference type="Pfam" id="PF07396">
    <property type="entry name" value="Porin_O_P"/>
    <property type="match status" value="1"/>
</dbReference>
<proteinExistence type="predicted"/>
<feature type="signal peptide" evidence="1">
    <location>
        <begin position="1"/>
        <end position="19"/>
    </location>
</feature>
<feature type="chain" id="PRO_5022128600" description="Porin" evidence="1">
    <location>
        <begin position="20"/>
        <end position="375"/>
    </location>
</feature>
<dbReference type="EMBL" id="SELH01000021">
    <property type="protein sequence ID" value="TWP27791.1"/>
    <property type="molecule type" value="Genomic_DNA"/>
</dbReference>
<evidence type="ECO:0000313" key="3">
    <source>
        <dbReference type="Proteomes" id="UP000319499"/>
    </source>
</evidence>
<evidence type="ECO:0008006" key="4">
    <source>
        <dbReference type="Google" id="ProtNLM"/>
    </source>
</evidence>
<keyword evidence="1" id="KW-0732">Signal</keyword>
<keyword evidence="3" id="KW-1185">Reference proteome</keyword>
<dbReference type="AlphaFoldDB" id="A0A563DCX6"/>
<sequence length="375" mass="42892">MKKTLATFFLFVSIISLKAQVPDSVKSANTSTEPGIKTVVDYLLKNKELINIKLDTRFDYQGVFNEKETEQNSLVTQTLKIVADGQITPGIRYMLRQRLNRPQTTLARDNAGYATDFAYLEFDAGKRWTFRVGRQFVIFGTFEYNYNPADVYIPSMIYNDLESYATGLNVSYKVAKQVFNVQVVNSTAPQFADKNYSNKALAGLFLWEGDLFDGVVKTRYGAGLFQHDGSKYFGWYTLGNQLNINKFSTNLDWYIGTRTMDFNSVVPIYNEGDLREVRDQAASVYMKYDLGKFQPILRGTWSHRKDLQSGGSYSITGIQGGLEYYPFKGNPLLENLRLHAIYGYNNTDYSGDFKSLDSFDTNYVIVGMRWLFKIM</sequence>
<evidence type="ECO:0000313" key="2">
    <source>
        <dbReference type="EMBL" id="TWP27791.1"/>
    </source>
</evidence>
<dbReference type="OrthoDB" id="846879at2"/>
<dbReference type="Proteomes" id="UP000319499">
    <property type="component" value="Unassembled WGS sequence"/>
</dbReference>
<name>A0A563DCX6_9FLAO</name>
<organism evidence="2 3">
    <name type="scientific">Apibacter muscae</name>
    <dbReference type="NCBI Taxonomy" id="2509004"/>
    <lineage>
        <taxon>Bacteria</taxon>
        <taxon>Pseudomonadati</taxon>
        <taxon>Bacteroidota</taxon>
        <taxon>Flavobacteriia</taxon>
        <taxon>Flavobacteriales</taxon>
        <taxon>Weeksellaceae</taxon>
        <taxon>Apibacter</taxon>
    </lineage>
</organism>
<dbReference type="RefSeq" id="WP_146292762.1">
    <property type="nucleotide sequence ID" value="NZ_SELH01000021.1"/>
</dbReference>
<evidence type="ECO:0000256" key="1">
    <source>
        <dbReference type="SAM" id="SignalP"/>
    </source>
</evidence>
<reference evidence="2 3" key="1">
    <citation type="submission" date="2019-02" db="EMBL/GenBank/DDBJ databases">
        <title>Apibacter muscae sp. nov.: a novel member of the house fly microbiota.</title>
        <authorList>
            <person name="Park R."/>
        </authorList>
    </citation>
    <scope>NUCLEOTIDE SEQUENCE [LARGE SCALE GENOMIC DNA]</scope>
    <source>
        <strain evidence="2 3">AL1</strain>
    </source>
</reference>
<comment type="caution">
    <text evidence="2">The sequence shown here is derived from an EMBL/GenBank/DDBJ whole genome shotgun (WGS) entry which is preliminary data.</text>
</comment>
<protein>
    <recommendedName>
        <fullName evidence="4">Porin</fullName>
    </recommendedName>
</protein>
<gene>
    <name evidence="2" type="ORF">ETU09_06765</name>
</gene>